<evidence type="ECO:0000256" key="4">
    <source>
        <dbReference type="ARBA" id="ARBA00022603"/>
    </source>
</evidence>
<evidence type="ECO:0000256" key="5">
    <source>
        <dbReference type="ARBA" id="ARBA00022679"/>
    </source>
</evidence>
<evidence type="ECO:0000256" key="9">
    <source>
        <dbReference type="ARBA" id="ARBA00023136"/>
    </source>
</evidence>
<dbReference type="Gene3D" id="1.20.120.1630">
    <property type="match status" value="1"/>
</dbReference>
<dbReference type="GO" id="GO:0004671">
    <property type="term" value="F:protein C-terminal S-isoprenylcysteine carboxyl O-methyltransferase activity"/>
    <property type="evidence" value="ECO:0007669"/>
    <property type="project" value="UniProtKB-EC"/>
</dbReference>
<keyword evidence="4 10" id="KW-0489">Methyltransferase</keyword>
<keyword evidence="10" id="KW-0256">Endoplasmic reticulum</keyword>
<reference evidence="11" key="1">
    <citation type="submission" date="2022-10" db="EMBL/GenBank/DDBJ databases">
        <title>Novel sulphate-reducing endosymbionts in the free-living metamonad Anaeramoeba.</title>
        <authorList>
            <person name="Jerlstrom-Hultqvist J."/>
            <person name="Cepicka I."/>
            <person name="Gallot-Lavallee L."/>
            <person name="Salas-Leiva D."/>
            <person name="Curtis B.A."/>
            <person name="Zahonova K."/>
            <person name="Pipaliya S."/>
            <person name="Dacks J."/>
            <person name="Roger A.J."/>
        </authorList>
    </citation>
    <scope>NUCLEOTIDE SEQUENCE</scope>
    <source>
        <strain evidence="11">BMAN</strain>
    </source>
</reference>
<comment type="caution">
    <text evidence="10">Lacks conserved residue(s) required for the propagation of feature annotation.</text>
</comment>
<keyword evidence="9 10" id="KW-0472">Membrane</keyword>
<dbReference type="OMA" id="GMVPQVW"/>
<keyword evidence="5" id="KW-0808">Transferase</keyword>
<dbReference type="Pfam" id="PF04140">
    <property type="entry name" value="ICMT"/>
    <property type="match status" value="1"/>
</dbReference>
<dbReference type="EMBL" id="JAPDFW010000014">
    <property type="protein sequence ID" value="KAJ5080082.1"/>
    <property type="molecule type" value="Genomic_DNA"/>
</dbReference>
<organism evidence="11 12">
    <name type="scientific">Anaeramoeba ignava</name>
    <name type="common">Anaerobic marine amoeba</name>
    <dbReference type="NCBI Taxonomy" id="1746090"/>
    <lineage>
        <taxon>Eukaryota</taxon>
        <taxon>Metamonada</taxon>
        <taxon>Anaeramoebidae</taxon>
        <taxon>Anaeramoeba</taxon>
    </lineage>
</organism>
<dbReference type="GO" id="GO:0005789">
    <property type="term" value="C:endoplasmic reticulum membrane"/>
    <property type="evidence" value="ECO:0007669"/>
    <property type="project" value="UniProtKB-SubCell"/>
</dbReference>
<proteinExistence type="inferred from homology"/>
<comment type="caution">
    <text evidence="11">The sequence shown here is derived from an EMBL/GenBank/DDBJ whole genome shotgun (WGS) entry which is preliminary data.</text>
</comment>
<evidence type="ECO:0000256" key="8">
    <source>
        <dbReference type="ARBA" id="ARBA00022989"/>
    </source>
</evidence>
<name>A0A9Q0RHB9_ANAIG</name>
<dbReference type="Proteomes" id="UP001149090">
    <property type="component" value="Unassembled WGS sequence"/>
</dbReference>
<dbReference type="PANTHER" id="PTHR12714:SF9">
    <property type="entry name" value="PROTEIN-S-ISOPRENYLCYSTEINE O-METHYLTRANSFERASE"/>
    <property type="match status" value="1"/>
</dbReference>
<evidence type="ECO:0000256" key="6">
    <source>
        <dbReference type="ARBA" id="ARBA00022691"/>
    </source>
</evidence>
<dbReference type="OrthoDB" id="422086at2759"/>
<feature type="transmembrane region" description="Helical" evidence="10">
    <location>
        <begin position="129"/>
        <end position="154"/>
    </location>
</feature>
<keyword evidence="8 10" id="KW-1133">Transmembrane helix</keyword>
<dbReference type="InterPro" id="IPR007269">
    <property type="entry name" value="ICMT_MeTrfase"/>
</dbReference>
<evidence type="ECO:0000256" key="2">
    <source>
        <dbReference type="ARBA" id="ARBA00009140"/>
    </source>
</evidence>
<dbReference type="InterPro" id="IPR025770">
    <property type="entry name" value="PPMT_MeTrfase"/>
</dbReference>
<evidence type="ECO:0000313" key="12">
    <source>
        <dbReference type="Proteomes" id="UP001149090"/>
    </source>
</evidence>
<dbReference type="GO" id="GO:0032259">
    <property type="term" value="P:methylation"/>
    <property type="evidence" value="ECO:0007669"/>
    <property type="project" value="UniProtKB-KW"/>
</dbReference>
<keyword evidence="6 10" id="KW-0949">S-adenosyl-L-methionine</keyword>
<evidence type="ECO:0000256" key="1">
    <source>
        <dbReference type="ARBA" id="ARBA00004141"/>
    </source>
</evidence>
<keyword evidence="7 10" id="KW-0812">Transmembrane</keyword>
<keyword evidence="12" id="KW-1185">Reference proteome</keyword>
<dbReference type="PANTHER" id="PTHR12714">
    <property type="entry name" value="PROTEIN-S ISOPRENYLCYSTEINE O-METHYLTRANSFERASE"/>
    <property type="match status" value="1"/>
</dbReference>
<dbReference type="PROSITE" id="PS51564">
    <property type="entry name" value="SAM_ICMT"/>
    <property type="match status" value="1"/>
</dbReference>
<evidence type="ECO:0000256" key="10">
    <source>
        <dbReference type="RuleBase" id="RU362022"/>
    </source>
</evidence>
<evidence type="ECO:0000256" key="7">
    <source>
        <dbReference type="ARBA" id="ARBA00022692"/>
    </source>
</evidence>
<comment type="similarity">
    <text evidence="2 10">Belongs to the class VI-like SAM-binding methyltransferase superfamily. Isoprenylcysteine carboxyl methyltransferase family.</text>
</comment>
<feature type="transmembrane region" description="Helical" evidence="10">
    <location>
        <begin position="7"/>
        <end position="29"/>
    </location>
</feature>
<feature type="transmembrane region" description="Helical" evidence="10">
    <location>
        <begin position="45"/>
        <end position="63"/>
    </location>
</feature>
<dbReference type="AlphaFoldDB" id="A0A9Q0RHB9"/>
<gene>
    <name evidence="11" type="ORF">M0811_14169</name>
</gene>
<accession>A0A9Q0RHB9</accession>
<comment type="catalytic activity">
    <reaction evidence="10">
        <text>[protein]-C-terminal S-[(2E,6E)-farnesyl]-L-cysteine + S-adenosyl-L-methionine = [protein]-C-terminal S-[(2E,6E)-farnesyl]-L-cysteine methyl ester + S-adenosyl-L-homocysteine</text>
        <dbReference type="Rhea" id="RHEA:21672"/>
        <dbReference type="Rhea" id="RHEA-COMP:12125"/>
        <dbReference type="Rhea" id="RHEA-COMP:12126"/>
        <dbReference type="ChEBI" id="CHEBI:57856"/>
        <dbReference type="ChEBI" id="CHEBI:59789"/>
        <dbReference type="ChEBI" id="CHEBI:90510"/>
        <dbReference type="ChEBI" id="CHEBI:90511"/>
        <dbReference type="EC" id="2.1.1.100"/>
    </reaction>
</comment>
<protein>
    <recommendedName>
        <fullName evidence="3 10">Protein-S-isoprenylcysteine O-methyltransferase</fullName>
        <ecNumber evidence="3 10">2.1.1.100</ecNumber>
    </recommendedName>
</protein>
<dbReference type="EC" id="2.1.1.100" evidence="3 10"/>
<comment type="subcellular location">
    <subcellularLocation>
        <location evidence="10">Endoplasmic reticulum membrane</location>
        <topology evidence="10">Multi-pass membrane protein</topology>
    </subcellularLocation>
    <subcellularLocation>
        <location evidence="1">Membrane</location>
        <topology evidence="1">Multi-pass membrane protein</topology>
    </subcellularLocation>
</comment>
<evidence type="ECO:0000313" key="11">
    <source>
        <dbReference type="EMBL" id="KAJ5080082.1"/>
    </source>
</evidence>
<evidence type="ECO:0000256" key="3">
    <source>
        <dbReference type="ARBA" id="ARBA00012151"/>
    </source>
</evidence>
<sequence length="191" mass="22693">MFGIFATFLILITIYLFFHLSEVLLTYIYNPSHLSWESTLITWDYTYSVLGGLTEYILSSFFISSFKQNSFMQILGLLLIIIGELIRKVSMITAQHNFTHEVQEEKRFNHRLVDFGIYKYIRHPGYLGFLIWACGTQIFLCNILSPIAFAIILWKFFNERIQDEELNLIKFFGDEYRKYRSKTPTYIPFIK</sequence>